<evidence type="ECO:0000313" key="1">
    <source>
        <dbReference type="EMBL" id="MBB4683318.1"/>
    </source>
</evidence>
<dbReference type="AlphaFoldDB" id="A0A840IQ63"/>
<sequence length="71" mass="8302">MSQADLREHLSTYWDILGIEQADYITAITPEQLHRLSGQFAGTRTLDPTDIRTDERGRVLSQMWYLHAQRK</sequence>
<evidence type="ECO:0000313" key="2">
    <source>
        <dbReference type="Proteomes" id="UP000581769"/>
    </source>
</evidence>
<comment type="caution">
    <text evidence="1">The sequence shown here is derived from an EMBL/GenBank/DDBJ whole genome shotgun (WGS) entry which is preliminary data.</text>
</comment>
<proteinExistence type="predicted"/>
<keyword evidence="2" id="KW-1185">Reference proteome</keyword>
<dbReference type="RefSeq" id="WP_184777738.1">
    <property type="nucleotide sequence ID" value="NZ_JACHMG010000001.1"/>
</dbReference>
<reference evidence="1 2" key="1">
    <citation type="submission" date="2020-08" db="EMBL/GenBank/DDBJ databases">
        <title>Sequencing the genomes of 1000 actinobacteria strains.</title>
        <authorList>
            <person name="Klenk H.-P."/>
        </authorList>
    </citation>
    <scope>NUCLEOTIDE SEQUENCE [LARGE SCALE GENOMIC DNA]</scope>
    <source>
        <strain evidence="1 2">DSM 45859</strain>
    </source>
</reference>
<accession>A0A840IQ63</accession>
<protein>
    <submittedName>
        <fullName evidence="1">Uncharacterized protein</fullName>
    </submittedName>
</protein>
<organism evidence="1 2">
    <name type="scientific">Amycolatopsis jiangsuensis</name>
    <dbReference type="NCBI Taxonomy" id="1181879"/>
    <lineage>
        <taxon>Bacteria</taxon>
        <taxon>Bacillati</taxon>
        <taxon>Actinomycetota</taxon>
        <taxon>Actinomycetes</taxon>
        <taxon>Pseudonocardiales</taxon>
        <taxon>Pseudonocardiaceae</taxon>
        <taxon>Amycolatopsis</taxon>
    </lineage>
</organism>
<dbReference type="EMBL" id="JACHMG010000001">
    <property type="protein sequence ID" value="MBB4683318.1"/>
    <property type="molecule type" value="Genomic_DNA"/>
</dbReference>
<gene>
    <name evidence="1" type="ORF">BJY18_000803</name>
</gene>
<dbReference type="Proteomes" id="UP000581769">
    <property type="component" value="Unassembled WGS sequence"/>
</dbReference>
<name>A0A840IQ63_9PSEU</name>